<comment type="caution">
    <text evidence="4">The sequence shown here is derived from an EMBL/GenBank/DDBJ whole genome shotgun (WGS) entry which is preliminary data.</text>
</comment>
<evidence type="ECO:0000256" key="2">
    <source>
        <dbReference type="RuleBase" id="RU363116"/>
    </source>
</evidence>
<gene>
    <name evidence="4" type="ORF">GDO86_018995</name>
</gene>
<keyword evidence="5" id="KW-1185">Reference proteome</keyword>
<dbReference type="GO" id="GO:0005886">
    <property type="term" value="C:plasma membrane"/>
    <property type="evidence" value="ECO:0007669"/>
    <property type="project" value="TreeGrafter"/>
</dbReference>
<evidence type="ECO:0000313" key="4">
    <source>
        <dbReference type="EMBL" id="KAG8431351.1"/>
    </source>
</evidence>
<protein>
    <recommendedName>
        <fullName evidence="2">Phospholipid scramblase</fullName>
    </recommendedName>
</protein>
<comment type="similarity">
    <text evidence="1 2">Belongs to the phospholipid scramblase family.</text>
</comment>
<organism evidence="4 5">
    <name type="scientific">Hymenochirus boettgeri</name>
    <name type="common">Congo dwarf clawed frog</name>
    <dbReference type="NCBI Taxonomy" id="247094"/>
    <lineage>
        <taxon>Eukaryota</taxon>
        <taxon>Metazoa</taxon>
        <taxon>Chordata</taxon>
        <taxon>Craniata</taxon>
        <taxon>Vertebrata</taxon>
        <taxon>Euteleostomi</taxon>
        <taxon>Amphibia</taxon>
        <taxon>Batrachia</taxon>
        <taxon>Anura</taxon>
        <taxon>Pipoidea</taxon>
        <taxon>Pipidae</taxon>
        <taxon>Pipinae</taxon>
        <taxon>Hymenochirus</taxon>
    </lineage>
</organism>
<dbReference type="PANTHER" id="PTHR23248">
    <property type="entry name" value="PHOSPHOLIPID SCRAMBLASE-RELATED"/>
    <property type="match status" value="1"/>
</dbReference>
<evidence type="ECO:0000313" key="5">
    <source>
        <dbReference type="Proteomes" id="UP000812440"/>
    </source>
</evidence>
<keyword evidence="2" id="KW-0564">Palmitate</keyword>
<dbReference type="Proteomes" id="UP000812440">
    <property type="component" value="Unassembled WGS sequence"/>
</dbReference>
<name>A0A8T2ILD0_9PIPI</name>
<dbReference type="Pfam" id="PF03803">
    <property type="entry name" value="Scramblase"/>
    <property type="match status" value="1"/>
</dbReference>
<dbReference type="AlphaFoldDB" id="A0A8T2ILD0"/>
<feature type="non-terminal residue" evidence="4">
    <location>
        <position position="213"/>
    </location>
</feature>
<dbReference type="PANTHER" id="PTHR23248:SF37">
    <property type="entry name" value="PHOSPHOLIPID SCRAMBLASE 3"/>
    <property type="match status" value="1"/>
</dbReference>
<sequence length="213" mass="22831">MATPGYPSPHSGFSSPPYPSPPYPGPSAPPAPSPGFHDYPGPPKHPMPVPLHPQLDPPPGVAPYLPVSSGTAPSGLEYLSQIDQILIHQKTELLEAVTGFETCNQYELRNIVGQRIFTVQERSTVCARCCCGSLRPLTLQVCDSSGREVIHFIRPLKCASCCFPCCLQELEVQSPPGHTVVRGTVLESICSQIFSPDRDSGAVLKVVGPCVMS</sequence>
<dbReference type="OrthoDB" id="9200556at2759"/>
<dbReference type="EMBL" id="JAACNH010000236">
    <property type="protein sequence ID" value="KAG8431351.1"/>
    <property type="molecule type" value="Genomic_DNA"/>
</dbReference>
<dbReference type="GO" id="GO:0017128">
    <property type="term" value="F:phospholipid scramblase activity"/>
    <property type="evidence" value="ECO:0007669"/>
    <property type="project" value="InterPro"/>
</dbReference>
<accession>A0A8T2ILD0</accession>
<dbReference type="InterPro" id="IPR005552">
    <property type="entry name" value="Scramblase"/>
</dbReference>
<feature type="compositionally biased region" description="Pro residues" evidence="3">
    <location>
        <begin position="16"/>
        <end position="33"/>
    </location>
</feature>
<comment type="cofactor">
    <cofactor evidence="2">
        <name>Ca(2+)</name>
        <dbReference type="ChEBI" id="CHEBI:29108"/>
    </cofactor>
</comment>
<feature type="region of interest" description="Disordered" evidence="3">
    <location>
        <begin position="1"/>
        <end position="66"/>
    </location>
</feature>
<reference evidence="4" key="1">
    <citation type="thesis" date="2020" institute="ProQuest LLC" country="789 East Eisenhower Parkway, Ann Arbor, MI, USA">
        <title>Comparative Genomics and Chromosome Evolution.</title>
        <authorList>
            <person name="Mudd A.B."/>
        </authorList>
    </citation>
    <scope>NUCLEOTIDE SEQUENCE</scope>
    <source>
        <strain evidence="4">Female2</strain>
        <tissue evidence="4">Blood</tissue>
    </source>
</reference>
<keyword evidence="2" id="KW-0449">Lipoprotein</keyword>
<evidence type="ECO:0000256" key="1">
    <source>
        <dbReference type="ARBA" id="ARBA00005350"/>
    </source>
</evidence>
<feature type="compositionally biased region" description="Low complexity" evidence="3">
    <location>
        <begin position="1"/>
        <end position="15"/>
    </location>
</feature>
<comment type="function">
    <text evidence="2">May mediate accelerated ATP-independent bidirectional transbilayer migration of phospholipids upon binding calcium ions that results in a loss of phospholipid asymmetry in the plasma membrane.</text>
</comment>
<proteinExistence type="inferred from homology"/>
<evidence type="ECO:0000256" key="3">
    <source>
        <dbReference type="SAM" id="MobiDB-lite"/>
    </source>
</evidence>
<keyword evidence="2" id="KW-0106">Calcium</keyword>
<feature type="compositionally biased region" description="Pro residues" evidence="3">
    <location>
        <begin position="40"/>
        <end position="61"/>
    </location>
</feature>